<gene>
    <name evidence="4" type="ORF">DWX87_02960</name>
</gene>
<dbReference type="InterPro" id="IPR011010">
    <property type="entry name" value="DNA_brk_join_enz"/>
</dbReference>
<dbReference type="AlphaFoldDB" id="A0A412JVY0"/>
<dbReference type="GO" id="GO:0003677">
    <property type="term" value="F:DNA binding"/>
    <property type="evidence" value="ECO:0007669"/>
    <property type="project" value="UniProtKB-KW"/>
</dbReference>
<protein>
    <submittedName>
        <fullName evidence="4">Site-specific integrase</fullName>
    </submittedName>
</protein>
<evidence type="ECO:0000256" key="1">
    <source>
        <dbReference type="ARBA" id="ARBA00023125"/>
    </source>
</evidence>
<dbReference type="InterPro" id="IPR002104">
    <property type="entry name" value="Integrase_catalytic"/>
</dbReference>
<dbReference type="GO" id="GO:0006310">
    <property type="term" value="P:DNA recombination"/>
    <property type="evidence" value="ECO:0007669"/>
    <property type="project" value="UniProtKB-KW"/>
</dbReference>
<dbReference type="InterPro" id="IPR025269">
    <property type="entry name" value="SAM-like_dom"/>
</dbReference>
<dbReference type="Proteomes" id="UP000285283">
    <property type="component" value="Unassembled WGS sequence"/>
</dbReference>
<dbReference type="Pfam" id="PF00589">
    <property type="entry name" value="Phage_integrase"/>
    <property type="match status" value="1"/>
</dbReference>
<evidence type="ECO:0000256" key="2">
    <source>
        <dbReference type="ARBA" id="ARBA00023172"/>
    </source>
</evidence>
<dbReference type="Gene3D" id="1.10.150.130">
    <property type="match status" value="1"/>
</dbReference>
<evidence type="ECO:0000313" key="5">
    <source>
        <dbReference type="Proteomes" id="UP000285283"/>
    </source>
</evidence>
<dbReference type="EMBL" id="QRVP01000002">
    <property type="protein sequence ID" value="RGS57001.1"/>
    <property type="molecule type" value="Genomic_DNA"/>
</dbReference>
<feature type="domain" description="Tyr recombinase" evidence="3">
    <location>
        <begin position="244"/>
        <end position="435"/>
    </location>
</feature>
<dbReference type="GO" id="GO:0015074">
    <property type="term" value="P:DNA integration"/>
    <property type="evidence" value="ECO:0007669"/>
    <property type="project" value="InterPro"/>
</dbReference>
<dbReference type="InterPro" id="IPR013762">
    <property type="entry name" value="Integrase-like_cat_sf"/>
</dbReference>
<accession>A0A412JVY0</accession>
<keyword evidence="1" id="KW-0238">DNA-binding</keyword>
<dbReference type="SUPFAM" id="SSF56349">
    <property type="entry name" value="DNA breaking-rejoining enzymes"/>
    <property type="match status" value="1"/>
</dbReference>
<sequence length="598" mass="69187">MVMAGQIFINEVRCNFNLREPKADKPTNIYLVASINNKQVKLATGVKVYPSQWNAKKQEAYVSVRLTELDNTNNTIANDKLNELKNSFVEFKHYLCEHPKEIEQGIELLKKYIYKDNMKKEESQPINVGLYLKQCIDKDNNITDGSRSTYSNAVRLLERFIKENEIIIKSFNEIDTKFFNDFQTFLLSIDDAKTTDGTLSVPYINNTIKTIHQRIEAYVVKFQLMDRSKFLDIVQPLLKDKTDDYKIALRDDEVLKLWNYKPKDNNDEVVRDIFLLNCLTGQRISDTEKVDDNLEDILDVTTIKLIQKKTGKYLNFSIIFELAKKILNKYPNGLPKVNTTILNARIKEIAKEAGITGKEVVGRQTKDGLNTTYKERYECITTHTGRRTFITLLKLRGWDDGKITMYSGHKDDRMVKRYTKIKDTAAFERFNKTKNEHPELLLRMVGESISNYTSKEIVLTTSNDILNYLFALDKSKELLPLLLKGIDITGLDSNINYIVSVIKDTNRLANVIDKAREVFIDYKLRDDAIVSLRMYVQPIIEQVGKLKNDATLLQMYFNTLDEIGLISIDELPSSLDIKDYYKDIPNTRELLDSIKVIE</sequence>
<name>A0A412JVY0_BACUN</name>
<comment type="caution">
    <text evidence="4">The sequence shown here is derived from an EMBL/GenBank/DDBJ whole genome shotgun (WGS) entry which is preliminary data.</text>
</comment>
<evidence type="ECO:0000259" key="3">
    <source>
        <dbReference type="PROSITE" id="PS51898"/>
    </source>
</evidence>
<dbReference type="InterPro" id="IPR010998">
    <property type="entry name" value="Integrase_recombinase_N"/>
</dbReference>
<organism evidence="4 5">
    <name type="scientific">Bacteroides uniformis</name>
    <dbReference type="NCBI Taxonomy" id="820"/>
    <lineage>
        <taxon>Bacteria</taxon>
        <taxon>Pseudomonadati</taxon>
        <taxon>Bacteroidota</taxon>
        <taxon>Bacteroidia</taxon>
        <taxon>Bacteroidales</taxon>
        <taxon>Bacteroidaceae</taxon>
        <taxon>Bacteroides</taxon>
    </lineage>
</organism>
<evidence type="ECO:0000313" key="4">
    <source>
        <dbReference type="EMBL" id="RGS57001.1"/>
    </source>
</evidence>
<dbReference type="Gene3D" id="1.10.443.10">
    <property type="entry name" value="Intergrase catalytic core"/>
    <property type="match status" value="1"/>
</dbReference>
<proteinExistence type="predicted"/>
<keyword evidence="2" id="KW-0233">DNA recombination</keyword>
<dbReference type="PROSITE" id="PS51898">
    <property type="entry name" value="TYR_RECOMBINASE"/>
    <property type="match status" value="1"/>
</dbReference>
<dbReference type="Pfam" id="PF13102">
    <property type="entry name" value="Phage_int_SAM_5"/>
    <property type="match status" value="1"/>
</dbReference>
<reference evidence="4 5" key="1">
    <citation type="submission" date="2018-08" db="EMBL/GenBank/DDBJ databases">
        <title>A genome reference for cultivated species of the human gut microbiota.</title>
        <authorList>
            <person name="Zou Y."/>
            <person name="Xue W."/>
            <person name="Luo G."/>
        </authorList>
    </citation>
    <scope>NUCLEOTIDE SEQUENCE [LARGE SCALE GENOMIC DNA]</scope>
    <source>
        <strain evidence="4 5">AF21-53</strain>
    </source>
</reference>